<proteinExistence type="predicted"/>
<evidence type="ECO:0000259" key="1">
    <source>
        <dbReference type="Pfam" id="PF18810"/>
    </source>
</evidence>
<sequence length="145" mass="16622">MLSLEHRPEDKEAFIKNLNLRASATPIPTSLDVEGFLKSLEGIESKENFIEHLASRKDKQRRLGFLNLVEPTLNYPDFVMINNDVGRKKYVKVFQKDNGKHLTYLLVTAEDDKLPITGIPDIRKSHIVRKIKDADTIYSFIRPGS</sequence>
<protein>
    <recommendedName>
        <fullName evidence="1">Phage-Barnase-EndoU-ColicinE5/D-RelE like nuclease 2 domain-containing protein</fullName>
    </recommendedName>
</protein>
<dbReference type="InterPro" id="IPR041110">
    <property type="entry name" value="PBECR2"/>
</dbReference>
<reference evidence="2 3" key="1">
    <citation type="submission" date="2021-07" db="EMBL/GenBank/DDBJ databases">
        <title>Novel Helicobacter sp. Isolated from a dog.</title>
        <authorList>
            <person name="Rimbara E."/>
            <person name="Suzuki M."/>
        </authorList>
    </citation>
    <scope>NUCLEOTIDE SEQUENCE [LARGE SCALE GENOMIC DNA]</scope>
    <source>
        <strain evidence="3">NHP19-003</strain>
    </source>
</reference>
<evidence type="ECO:0000313" key="2">
    <source>
        <dbReference type="EMBL" id="BCZ17159.1"/>
    </source>
</evidence>
<keyword evidence="3" id="KW-1185">Reference proteome</keyword>
<organism evidence="2 3">
    <name type="scientific">Helicobacter gastrocanis</name>
    <dbReference type="NCBI Taxonomy" id="2849641"/>
    <lineage>
        <taxon>Bacteria</taxon>
        <taxon>Pseudomonadati</taxon>
        <taxon>Campylobacterota</taxon>
        <taxon>Epsilonproteobacteria</taxon>
        <taxon>Campylobacterales</taxon>
        <taxon>Helicobacteraceae</taxon>
        <taxon>Helicobacter</taxon>
    </lineage>
</organism>
<name>A0ABN6I3E5_9HELI</name>
<dbReference type="EMBL" id="AP024814">
    <property type="protein sequence ID" value="BCZ17159.1"/>
    <property type="molecule type" value="Genomic_DNA"/>
</dbReference>
<accession>A0ABN6I3E5</accession>
<gene>
    <name evidence="2" type="ORF">NHP190003_04410</name>
</gene>
<dbReference type="RefSeq" id="WP_221280235.1">
    <property type="nucleotide sequence ID" value="NZ_AP024814.1"/>
</dbReference>
<feature type="domain" description="Phage-Barnase-EndoU-ColicinE5/D-RelE like nuclease 2" evidence="1">
    <location>
        <begin position="47"/>
        <end position="119"/>
    </location>
</feature>
<dbReference type="Proteomes" id="UP000826775">
    <property type="component" value="Chromosome"/>
</dbReference>
<evidence type="ECO:0000313" key="3">
    <source>
        <dbReference type="Proteomes" id="UP000826775"/>
    </source>
</evidence>
<dbReference type="Pfam" id="PF18810">
    <property type="entry name" value="PBECR2"/>
    <property type="match status" value="1"/>
</dbReference>